<feature type="coiled-coil region" evidence="1">
    <location>
        <begin position="106"/>
        <end position="190"/>
    </location>
</feature>
<feature type="region of interest" description="Disordered" evidence="2">
    <location>
        <begin position="49"/>
        <end position="99"/>
    </location>
</feature>
<sequence length="284" mass="32915">MSKNTKSKQEIDSTSKKLSRKERKNLEYIQYAKERKEYQKWEKEEADNLGFEGEESAPPVQNTSTAAGEKKKKGKKEKKPTDKVTTSPEEQKKAYSETVAKQDALIAELQVKLDQREKRMKDLKKTQEQKLSKLKDQTMKLTKERDDAKASLSKVEDKCNGRLGDYQELIESVNRENLDNEKLINDLTNDKANLKDIVFDLMFEKQKEGNSATEHPVVIPDNLQEEFNRKSQTKSSQNNPQLKTLLEFANEQIKRLQKEIKEARNHLPKPELGEIDEATEEKED</sequence>
<feature type="compositionally biased region" description="Basic and acidic residues" evidence="2">
    <location>
        <begin position="260"/>
        <end position="272"/>
    </location>
</feature>
<keyword evidence="1" id="KW-0175">Coiled coil</keyword>
<evidence type="ECO:0000313" key="4">
    <source>
        <dbReference type="Proteomes" id="UP001295684"/>
    </source>
</evidence>
<organism evidence="3 4">
    <name type="scientific">Euplotes crassus</name>
    <dbReference type="NCBI Taxonomy" id="5936"/>
    <lineage>
        <taxon>Eukaryota</taxon>
        <taxon>Sar</taxon>
        <taxon>Alveolata</taxon>
        <taxon>Ciliophora</taxon>
        <taxon>Intramacronucleata</taxon>
        <taxon>Spirotrichea</taxon>
        <taxon>Hypotrichia</taxon>
        <taxon>Euplotida</taxon>
        <taxon>Euplotidae</taxon>
        <taxon>Moneuplotes</taxon>
    </lineage>
</organism>
<keyword evidence="4" id="KW-1185">Reference proteome</keyword>
<proteinExistence type="predicted"/>
<evidence type="ECO:0000256" key="2">
    <source>
        <dbReference type="SAM" id="MobiDB-lite"/>
    </source>
</evidence>
<evidence type="ECO:0000256" key="1">
    <source>
        <dbReference type="SAM" id="Coils"/>
    </source>
</evidence>
<dbReference type="Proteomes" id="UP001295684">
    <property type="component" value="Unassembled WGS sequence"/>
</dbReference>
<gene>
    <name evidence="3" type="ORF">ECRASSUSDP1_LOCUS17457</name>
</gene>
<feature type="region of interest" description="Disordered" evidence="2">
    <location>
        <begin position="1"/>
        <end position="28"/>
    </location>
</feature>
<evidence type="ECO:0000313" key="3">
    <source>
        <dbReference type="EMBL" id="CAI2376088.1"/>
    </source>
</evidence>
<feature type="region of interest" description="Disordered" evidence="2">
    <location>
        <begin position="260"/>
        <end position="284"/>
    </location>
</feature>
<dbReference type="AlphaFoldDB" id="A0AAD2D1A6"/>
<protein>
    <submittedName>
        <fullName evidence="3">Uncharacterized protein</fullName>
    </submittedName>
</protein>
<name>A0AAD2D1A6_EUPCR</name>
<dbReference type="EMBL" id="CAMPGE010017620">
    <property type="protein sequence ID" value="CAI2376088.1"/>
    <property type="molecule type" value="Genomic_DNA"/>
</dbReference>
<reference evidence="3" key="1">
    <citation type="submission" date="2023-07" db="EMBL/GenBank/DDBJ databases">
        <authorList>
            <consortium name="AG Swart"/>
            <person name="Singh M."/>
            <person name="Singh A."/>
            <person name="Seah K."/>
            <person name="Emmerich C."/>
        </authorList>
    </citation>
    <scope>NUCLEOTIDE SEQUENCE</scope>
    <source>
        <strain evidence="3">DP1</strain>
    </source>
</reference>
<feature type="compositionally biased region" description="Acidic residues" evidence="2">
    <location>
        <begin position="273"/>
        <end position="284"/>
    </location>
</feature>
<comment type="caution">
    <text evidence="3">The sequence shown here is derived from an EMBL/GenBank/DDBJ whole genome shotgun (WGS) entry which is preliminary data.</text>
</comment>
<accession>A0AAD2D1A6</accession>